<proteinExistence type="predicted"/>
<keyword evidence="2" id="KW-1185">Reference proteome</keyword>
<name>A0ACC3MF42_9PEZI</name>
<reference evidence="1" key="1">
    <citation type="submission" date="2023-07" db="EMBL/GenBank/DDBJ databases">
        <title>Black Yeasts Isolated from many extreme environments.</title>
        <authorList>
            <person name="Coleine C."/>
            <person name="Stajich J.E."/>
            <person name="Selbmann L."/>
        </authorList>
    </citation>
    <scope>NUCLEOTIDE SEQUENCE</scope>
    <source>
        <strain evidence="1">CCFEE 5714</strain>
    </source>
</reference>
<protein>
    <submittedName>
        <fullName evidence="1">Uncharacterized protein</fullName>
    </submittedName>
</protein>
<dbReference type="EMBL" id="JAUTXU010000338">
    <property type="protein sequence ID" value="KAK3684560.1"/>
    <property type="molecule type" value="Genomic_DNA"/>
</dbReference>
<sequence length="489" mass="54859">MASAADILRLPPELVLRVSSNLNTPDLGAFRRTCKQIETNLFESFAREFFTKRQFMIEHVSLEALVGIANHKTLAPYLTEVIIGCDYLRHHEQGNYSRLERDLSGQIERGMFTETGHARDMLVDAFSNLPNLRTVGLRDYNATGRYRDGENALWRSYGWSTGLSEDGLRIAGRDTLKLGTATPDFIFPLLLLALGQAASRPAHIDVFLRGQRLPDKSFNVLAGYMSPKVEPVLSNLRTLLLSLNDSLSVSSHDAPHDKLKRFLRHIPVLEHLRLNFRTGMNANTLLEWLGAPYDPSPPLHGSVQLKYLTTLDLGLLSADPAVLLPIIAKFPLTSLSLWKVSLQPSGALLLLPDSNMWTPFLKRLGNFISRPLEFKALMIGYPVDGARNTTTFFRDAGPVQFAGKITTDAYGEKVFEDLQSQVTYRKRFGSDVRTWLEDLASRTHLPDQNGQEVDSSDESEEEDSDLDAVDEMMDDDDDDDDDDEDDEDA</sequence>
<evidence type="ECO:0000313" key="2">
    <source>
        <dbReference type="Proteomes" id="UP001281147"/>
    </source>
</evidence>
<evidence type="ECO:0000313" key="1">
    <source>
        <dbReference type="EMBL" id="KAK3684560.1"/>
    </source>
</evidence>
<dbReference type="Proteomes" id="UP001281147">
    <property type="component" value="Unassembled WGS sequence"/>
</dbReference>
<accession>A0ACC3MF42</accession>
<comment type="caution">
    <text evidence="1">The sequence shown here is derived from an EMBL/GenBank/DDBJ whole genome shotgun (WGS) entry which is preliminary data.</text>
</comment>
<gene>
    <name evidence="1" type="ORF">LTR37_020163</name>
</gene>
<organism evidence="1 2">
    <name type="scientific">Vermiconidia calcicola</name>
    <dbReference type="NCBI Taxonomy" id="1690605"/>
    <lineage>
        <taxon>Eukaryota</taxon>
        <taxon>Fungi</taxon>
        <taxon>Dikarya</taxon>
        <taxon>Ascomycota</taxon>
        <taxon>Pezizomycotina</taxon>
        <taxon>Dothideomycetes</taxon>
        <taxon>Dothideomycetidae</taxon>
        <taxon>Mycosphaerellales</taxon>
        <taxon>Extremaceae</taxon>
        <taxon>Vermiconidia</taxon>
    </lineage>
</organism>